<dbReference type="Proteomes" id="UP000054007">
    <property type="component" value="Unassembled WGS sequence"/>
</dbReference>
<keyword evidence="2" id="KW-1185">Reference proteome</keyword>
<protein>
    <recommendedName>
        <fullName evidence="3">F-box domain-containing protein</fullName>
    </recommendedName>
</protein>
<proteinExistence type="predicted"/>
<evidence type="ECO:0000313" key="1">
    <source>
        <dbReference type="EMBL" id="KIY70715.1"/>
    </source>
</evidence>
<name>A0A0D7BKJ1_9AGAR</name>
<organism evidence="1 2">
    <name type="scientific">Cylindrobasidium torrendii FP15055 ss-10</name>
    <dbReference type="NCBI Taxonomy" id="1314674"/>
    <lineage>
        <taxon>Eukaryota</taxon>
        <taxon>Fungi</taxon>
        <taxon>Dikarya</taxon>
        <taxon>Basidiomycota</taxon>
        <taxon>Agaricomycotina</taxon>
        <taxon>Agaricomycetes</taxon>
        <taxon>Agaricomycetidae</taxon>
        <taxon>Agaricales</taxon>
        <taxon>Marasmiineae</taxon>
        <taxon>Physalacriaceae</taxon>
        <taxon>Cylindrobasidium</taxon>
    </lineage>
</organism>
<evidence type="ECO:0000313" key="2">
    <source>
        <dbReference type="Proteomes" id="UP000054007"/>
    </source>
</evidence>
<dbReference type="EMBL" id="KN880464">
    <property type="protein sequence ID" value="KIY70715.1"/>
    <property type="molecule type" value="Genomic_DNA"/>
</dbReference>
<sequence length="393" mass="43600">MWSSNRTWALPDVPAPTISKHHKSYSVPCQSSIRPAAPTLPHPTQTTQVDWILHNAPDDILYEILSQCCLSVQDVLIGDLAPYSLNTHREPWNLTHVCRRWRHMLLRMPHPWAVLYLNFSRHTQTQAIAELLELQLVRSRDVPLTLRMYVNPYNVDATSPCHPFQRALSLDVLRRVVNLRFNFLPPPLQVPGVFSNLAALHVTTVHGASQLSTAVLGELPSLKWLATDQPSALHEIPPSVTAFTTTTTCFTLPNLFTLLQRMQDLTYLDVSFGGSGVKGGMMDIETESMTLRQLRTLVVTDLKGVGDTKALLTSVDMPRLQGIHLVFGTRCSVDLPTARDMKPLGVSTARIVAKGERPRGHENTGVTGFSGVVPLSALKWEVGDTNVHNPTLA</sequence>
<gene>
    <name evidence="1" type="ORF">CYLTODRAFT_451478</name>
</gene>
<reference evidence="1 2" key="1">
    <citation type="journal article" date="2015" name="Fungal Genet. Biol.">
        <title>Evolution of novel wood decay mechanisms in Agaricales revealed by the genome sequences of Fistulina hepatica and Cylindrobasidium torrendii.</title>
        <authorList>
            <person name="Floudas D."/>
            <person name="Held B.W."/>
            <person name="Riley R."/>
            <person name="Nagy L.G."/>
            <person name="Koehler G."/>
            <person name="Ransdell A.S."/>
            <person name="Younus H."/>
            <person name="Chow J."/>
            <person name="Chiniquy J."/>
            <person name="Lipzen A."/>
            <person name="Tritt A."/>
            <person name="Sun H."/>
            <person name="Haridas S."/>
            <person name="LaButti K."/>
            <person name="Ohm R.A."/>
            <person name="Kues U."/>
            <person name="Blanchette R.A."/>
            <person name="Grigoriev I.V."/>
            <person name="Minto R.E."/>
            <person name="Hibbett D.S."/>
        </authorList>
    </citation>
    <scope>NUCLEOTIDE SEQUENCE [LARGE SCALE GENOMIC DNA]</scope>
    <source>
        <strain evidence="1 2">FP15055 ss-10</strain>
    </source>
</reference>
<dbReference type="AlphaFoldDB" id="A0A0D7BKJ1"/>
<dbReference type="OrthoDB" id="3365698at2759"/>
<accession>A0A0D7BKJ1</accession>
<evidence type="ECO:0008006" key="3">
    <source>
        <dbReference type="Google" id="ProtNLM"/>
    </source>
</evidence>